<dbReference type="SUPFAM" id="SSF55729">
    <property type="entry name" value="Acyl-CoA N-acyltransferases (Nat)"/>
    <property type="match status" value="1"/>
</dbReference>
<evidence type="ECO:0000256" key="2">
    <source>
        <dbReference type="ARBA" id="ARBA00023315"/>
    </source>
</evidence>
<dbReference type="GO" id="GO:0005737">
    <property type="term" value="C:cytoplasm"/>
    <property type="evidence" value="ECO:0007669"/>
    <property type="project" value="TreeGrafter"/>
</dbReference>
<dbReference type="RefSeq" id="WP_162361965.1">
    <property type="nucleotide sequence ID" value="NZ_CP047591.1"/>
</dbReference>
<dbReference type="AlphaFoldDB" id="A0A6P1MMG5"/>
<keyword evidence="5" id="KW-1185">Reference proteome</keyword>
<evidence type="ECO:0000256" key="1">
    <source>
        <dbReference type="ARBA" id="ARBA00022679"/>
    </source>
</evidence>
<dbReference type="InterPro" id="IPR016181">
    <property type="entry name" value="Acyl_CoA_acyltransferase"/>
</dbReference>
<dbReference type="KEGG" id="amic:Ami3637_07090"/>
<accession>A0A6P1MMG5</accession>
<dbReference type="EMBL" id="CP047591">
    <property type="protein sequence ID" value="QHI72195.1"/>
    <property type="molecule type" value="Genomic_DNA"/>
</dbReference>
<keyword evidence="2" id="KW-0012">Acyltransferase</keyword>
<dbReference type="Proteomes" id="UP000463883">
    <property type="component" value="Chromosome"/>
</dbReference>
<evidence type="ECO:0000313" key="5">
    <source>
        <dbReference type="Proteomes" id="UP000463883"/>
    </source>
</evidence>
<feature type="domain" description="N-acetyltransferase" evidence="3">
    <location>
        <begin position="1"/>
        <end position="139"/>
    </location>
</feature>
<organism evidence="4 5">
    <name type="scientific">Aminipila terrae</name>
    <dbReference type="NCBI Taxonomy" id="2697030"/>
    <lineage>
        <taxon>Bacteria</taxon>
        <taxon>Bacillati</taxon>
        <taxon>Bacillota</taxon>
        <taxon>Clostridia</taxon>
        <taxon>Peptostreptococcales</taxon>
        <taxon>Anaerovoracaceae</taxon>
        <taxon>Aminipila</taxon>
    </lineage>
</organism>
<dbReference type="InterPro" id="IPR000182">
    <property type="entry name" value="GNAT_dom"/>
</dbReference>
<sequence>MITYKNEIAVDDYLQLRDAVGWRNLPREQARKALAGSVYMLVAYDNEKVVGMARVVGDGVYMSLIVDVMVHPEYQKMKIGSYIMNNIMNTLESSVKGDDIMMINLMSVPGKETFYEQFGLAARPNKTMGPGMCRWINVK</sequence>
<gene>
    <name evidence="4" type="ORF">Ami3637_07090</name>
</gene>
<name>A0A6P1MMG5_9FIRM</name>
<dbReference type="PANTHER" id="PTHR43626">
    <property type="entry name" value="ACYL-COA N-ACYLTRANSFERASE"/>
    <property type="match status" value="1"/>
</dbReference>
<reference evidence="4 5" key="1">
    <citation type="submission" date="2020-01" db="EMBL/GenBank/DDBJ databases">
        <title>Genomic analysis of Aminipila sp. CBA3637.</title>
        <authorList>
            <person name="Kim Y.B."/>
            <person name="Roh S.W."/>
        </authorList>
    </citation>
    <scope>NUCLEOTIDE SEQUENCE [LARGE SCALE GENOMIC DNA]</scope>
    <source>
        <strain evidence="4 5">CBA3637</strain>
    </source>
</reference>
<dbReference type="GO" id="GO:0008080">
    <property type="term" value="F:N-acetyltransferase activity"/>
    <property type="evidence" value="ECO:0007669"/>
    <property type="project" value="InterPro"/>
</dbReference>
<proteinExistence type="predicted"/>
<protein>
    <submittedName>
        <fullName evidence="4">GNAT family N-acetyltransferase</fullName>
    </submittedName>
</protein>
<dbReference type="Pfam" id="PF13508">
    <property type="entry name" value="Acetyltransf_7"/>
    <property type="match status" value="1"/>
</dbReference>
<dbReference type="CDD" id="cd04301">
    <property type="entry name" value="NAT_SF"/>
    <property type="match status" value="1"/>
</dbReference>
<dbReference type="PROSITE" id="PS51186">
    <property type="entry name" value="GNAT"/>
    <property type="match status" value="1"/>
</dbReference>
<dbReference type="PANTHER" id="PTHR43626:SF4">
    <property type="entry name" value="GCN5-RELATED N-ACETYLTRANSFERASE 2, CHLOROPLASTIC"/>
    <property type="match status" value="1"/>
</dbReference>
<evidence type="ECO:0000313" key="4">
    <source>
        <dbReference type="EMBL" id="QHI72195.1"/>
    </source>
</evidence>
<evidence type="ECO:0000259" key="3">
    <source>
        <dbReference type="PROSITE" id="PS51186"/>
    </source>
</evidence>
<dbReference type="InterPro" id="IPR045039">
    <property type="entry name" value="NSI-like"/>
</dbReference>
<keyword evidence="1 4" id="KW-0808">Transferase</keyword>
<dbReference type="Gene3D" id="3.40.630.30">
    <property type="match status" value="1"/>
</dbReference>